<dbReference type="Gene3D" id="3.40.50.300">
    <property type="entry name" value="P-loop containing nucleotide triphosphate hydrolases"/>
    <property type="match status" value="1"/>
</dbReference>
<dbReference type="Gene3D" id="3.90.1150.10">
    <property type="entry name" value="Aspartate Aminotransferase, domain 1"/>
    <property type="match status" value="1"/>
</dbReference>
<dbReference type="PaxDb" id="2903-EOD32481"/>
<dbReference type="SUPFAM" id="SSF52540">
    <property type="entry name" value="P-loop containing nucleoside triphosphate hydrolases"/>
    <property type="match status" value="1"/>
</dbReference>
<dbReference type="CDD" id="cd03112">
    <property type="entry name" value="CobW-like"/>
    <property type="match status" value="1"/>
</dbReference>
<dbReference type="RefSeq" id="XP_005784910.1">
    <property type="nucleotide sequence ID" value="XM_005784853.1"/>
</dbReference>
<name>A0A0D3K9P6_EMIH1</name>
<evidence type="ECO:0000313" key="4">
    <source>
        <dbReference type="Proteomes" id="UP000013827"/>
    </source>
</evidence>
<proteinExistence type="predicted"/>
<dbReference type="EnsemblProtists" id="EOD32481">
    <property type="protein sequence ID" value="EOD32481"/>
    <property type="gene ID" value="EMIHUDRAFT_456070"/>
</dbReference>
<feature type="region of interest" description="Disordered" evidence="1">
    <location>
        <begin position="378"/>
        <end position="406"/>
    </location>
</feature>
<evidence type="ECO:0000313" key="3">
    <source>
        <dbReference type="EnsemblProtists" id="EOD32481"/>
    </source>
</evidence>
<dbReference type="Pfam" id="PF02492">
    <property type="entry name" value="cobW"/>
    <property type="match status" value="1"/>
</dbReference>
<dbReference type="KEGG" id="ehx:EMIHUDRAFT_456070"/>
<organism evidence="3 4">
    <name type="scientific">Emiliania huxleyi (strain CCMP1516)</name>
    <dbReference type="NCBI Taxonomy" id="280463"/>
    <lineage>
        <taxon>Eukaryota</taxon>
        <taxon>Haptista</taxon>
        <taxon>Haptophyta</taxon>
        <taxon>Prymnesiophyceae</taxon>
        <taxon>Isochrysidales</taxon>
        <taxon>Noelaerhabdaceae</taxon>
        <taxon>Emiliania</taxon>
    </lineage>
</organism>
<evidence type="ECO:0000256" key="1">
    <source>
        <dbReference type="SAM" id="MobiDB-lite"/>
    </source>
</evidence>
<sequence length="452" mass="46832">MPPAACPVTQNGLVHLLEYHGSGKTTLLNELLKSAAAGSLRVGVLVNEFGSIDIDSSLVDTSSSVASGTVQLANGCVCCTINGSLLDALSQLLADRGRSLDALVLETSGVADPEPILETLRQPELAASVRLDAVVTVADAGRVAASASASASAFSSSSGGGGVGCAPGAASVELRLADVVVLNKADLAFEALRTSAAWAPVLRAKGFLRFAELTLQMCGPRLEAPLTAEQCGASVRLLEELRRCEVQHEAQHEAQLSAAGAEGGCEDGVRKYREGMSDDADAEACFACDSERSEPATEGEVVPPEGEVVPPPSEPEAASPAEEAAATFARRVRADPRFEVLWVRGRLVCFRLVAWYSAEAETLNAELLSEVNASVSGSGRSWIAPTREGSGDDGGGGRDSLSLLHASGPRTSPAVCWADVKAATERVMLRHMGEFVCGGCDCLDTLAGQVLV</sequence>
<keyword evidence="4" id="KW-1185">Reference proteome</keyword>
<dbReference type="InterPro" id="IPR003495">
    <property type="entry name" value="CobW/HypB/UreG_nucleotide-bd"/>
</dbReference>
<dbReference type="AlphaFoldDB" id="A0A0D3K9P6"/>
<feature type="domain" description="CobW/HypB/UreG nucleotide-binding" evidence="2">
    <location>
        <begin position="19"/>
        <end position="191"/>
    </location>
</feature>
<dbReference type="InterPro" id="IPR027417">
    <property type="entry name" value="P-loop_NTPase"/>
</dbReference>
<feature type="region of interest" description="Disordered" evidence="1">
    <location>
        <begin position="292"/>
        <end position="322"/>
    </location>
</feature>
<evidence type="ECO:0000259" key="2">
    <source>
        <dbReference type="Pfam" id="PF02492"/>
    </source>
</evidence>
<dbReference type="PANTHER" id="PTHR13748">
    <property type="entry name" value="COBW-RELATED"/>
    <property type="match status" value="1"/>
</dbReference>
<dbReference type="InterPro" id="IPR051316">
    <property type="entry name" value="Zinc-reg_GTPase_activator"/>
</dbReference>
<protein>
    <recommendedName>
        <fullName evidence="2">CobW/HypB/UreG nucleotide-binding domain-containing protein</fullName>
    </recommendedName>
</protein>
<dbReference type="InterPro" id="IPR015422">
    <property type="entry name" value="PyrdxlP-dep_Trfase_small"/>
</dbReference>
<dbReference type="Proteomes" id="UP000013827">
    <property type="component" value="Unassembled WGS sequence"/>
</dbReference>
<dbReference type="HOGENOM" id="CLU_606136_0_0_1"/>
<dbReference type="GeneID" id="17277753"/>
<dbReference type="STRING" id="2903.R1FAP0"/>
<dbReference type="eggNOG" id="KOG2743">
    <property type="taxonomic scope" value="Eukaryota"/>
</dbReference>
<accession>A0A0D3K9P6</accession>
<reference evidence="4" key="1">
    <citation type="journal article" date="2013" name="Nature">
        <title>Pan genome of the phytoplankton Emiliania underpins its global distribution.</title>
        <authorList>
            <person name="Read B.A."/>
            <person name="Kegel J."/>
            <person name="Klute M.J."/>
            <person name="Kuo A."/>
            <person name="Lefebvre S.C."/>
            <person name="Maumus F."/>
            <person name="Mayer C."/>
            <person name="Miller J."/>
            <person name="Monier A."/>
            <person name="Salamov A."/>
            <person name="Young J."/>
            <person name="Aguilar M."/>
            <person name="Claverie J.M."/>
            <person name="Frickenhaus S."/>
            <person name="Gonzalez K."/>
            <person name="Herman E.K."/>
            <person name="Lin Y.C."/>
            <person name="Napier J."/>
            <person name="Ogata H."/>
            <person name="Sarno A.F."/>
            <person name="Shmutz J."/>
            <person name="Schroeder D."/>
            <person name="de Vargas C."/>
            <person name="Verret F."/>
            <person name="von Dassow P."/>
            <person name="Valentin K."/>
            <person name="Van de Peer Y."/>
            <person name="Wheeler G."/>
            <person name="Dacks J.B."/>
            <person name="Delwiche C.F."/>
            <person name="Dyhrman S.T."/>
            <person name="Glockner G."/>
            <person name="John U."/>
            <person name="Richards T."/>
            <person name="Worden A.Z."/>
            <person name="Zhang X."/>
            <person name="Grigoriev I.V."/>
            <person name="Allen A.E."/>
            <person name="Bidle K."/>
            <person name="Borodovsky M."/>
            <person name="Bowler C."/>
            <person name="Brownlee C."/>
            <person name="Cock J.M."/>
            <person name="Elias M."/>
            <person name="Gladyshev V.N."/>
            <person name="Groth M."/>
            <person name="Guda C."/>
            <person name="Hadaegh A."/>
            <person name="Iglesias-Rodriguez M.D."/>
            <person name="Jenkins J."/>
            <person name="Jones B.M."/>
            <person name="Lawson T."/>
            <person name="Leese F."/>
            <person name="Lindquist E."/>
            <person name="Lobanov A."/>
            <person name="Lomsadze A."/>
            <person name="Malik S.B."/>
            <person name="Marsh M.E."/>
            <person name="Mackinder L."/>
            <person name="Mock T."/>
            <person name="Mueller-Roeber B."/>
            <person name="Pagarete A."/>
            <person name="Parker M."/>
            <person name="Probert I."/>
            <person name="Quesneville H."/>
            <person name="Raines C."/>
            <person name="Rensing S.A."/>
            <person name="Riano-Pachon D.M."/>
            <person name="Richier S."/>
            <person name="Rokitta S."/>
            <person name="Shiraiwa Y."/>
            <person name="Soanes D.M."/>
            <person name="van der Giezen M."/>
            <person name="Wahlund T.M."/>
            <person name="Williams B."/>
            <person name="Wilson W."/>
            <person name="Wolfe G."/>
            <person name="Wurch L.L."/>
        </authorList>
    </citation>
    <scope>NUCLEOTIDE SEQUENCE</scope>
</reference>
<reference evidence="3" key="2">
    <citation type="submission" date="2024-10" db="UniProtKB">
        <authorList>
            <consortium name="EnsemblProtists"/>
        </authorList>
    </citation>
    <scope>IDENTIFICATION</scope>
</reference>
<feature type="compositionally biased region" description="Low complexity" evidence="1">
    <location>
        <begin position="296"/>
        <end position="308"/>
    </location>
</feature>